<dbReference type="EMBL" id="JH818074">
    <property type="protein sequence ID" value="EKC35838.1"/>
    <property type="molecule type" value="Genomic_DNA"/>
</dbReference>
<keyword evidence="1" id="KW-0418">Kinase</keyword>
<dbReference type="Pfam" id="PF01412">
    <property type="entry name" value="ArfGap"/>
    <property type="match status" value="1"/>
</dbReference>
<dbReference type="InterPro" id="IPR037278">
    <property type="entry name" value="ARFGAP/RecO"/>
</dbReference>
<name>K1QPQ8_MAGGI</name>
<dbReference type="PANTHER" id="PTHR37079">
    <property type="entry name" value="SERINE/THREONINE-PROTEIN KINASE ATM"/>
    <property type="match status" value="1"/>
</dbReference>
<organism evidence="1">
    <name type="scientific">Magallana gigas</name>
    <name type="common">Pacific oyster</name>
    <name type="synonym">Crassostrea gigas</name>
    <dbReference type="NCBI Taxonomy" id="29159"/>
    <lineage>
        <taxon>Eukaryota</taxon>
        <taxon>Metazoa</taxon>
        <taxon>Spiralia</taxon>
        <taxon>Lophotrochozoa</taxon>
        <taxon>Mollusca</taxon>
        <taxon>Bivalvia</taxon>
        <taxon>Autobranchia</taxon>
        <taxon>Pteriomorphia</taxon>
        <taxon>Ostreida</taxon>
        <taxon>Ostreoidea</taxon>
        <taxon>Ostreidae</taxon>
        <taxon>Magallana</taxon>
    </lineage>
</organism>
<accession>K1QPQ8</accession>
<reference evidence="1" key="1">
    <citation type="journal article" date="2012" name="Nature">
        <title>The oyster genome reveals stress adaptation and complexity of shell formation.</title>
        <authorList>
            <person name="Zhang G."/>
            <person name="Fang X."/>
            <person name="Guo X."/>
            <person name="Li L."/>
            <person name="Luo R."/>
            <person name="Xu F."/>
            <person name="Yang P."/>
            <person name="Zhang L."/>
            <person name="Wang X."/>
            <person name="Qi H."/>
            <person name="Xiong Z."/>
            <person name="Que H."/>
            <person name="Xie Y."/>
            <person name="Holland P.W."/>
            <person name="Paps J."/>
            <person name="Zhu Y."/>
            <person name="Wu F."/>
            <person name="Chen Y."/>
            <person name="Wang J."/>
            <person name="Peng C."/>
            <person name="Meng J."/>
            <person name="Yang L."/>
            <person name="Liu J."/>
            <person name="Wen B."/>
            <person name="Zhang N."/>
            <person name="Huang Z."/>
            <person name="Zhu Q."/>
            <person name="Feng Y."/>
            <person name="Mount A."/>
            <person name="Hedgecock D."/>
            <person name="Xu Z."/>
            <person name="Liu Y."/>
            <person name="Domazet-Loso T."/>
            <person name="Du Y."/>
            <person name="Sun X."/>
            <person name="Zhang S."/>
            <person name="Liu B."/>
            <person name="Cheng P."/>
            <person name="Jiang X."/>
            <person name="Li J."/>
            <person name="Fan D."/>
            <person name="Wang W."/>
            <person name="Fu W."/>
            <person name="Wang T."/>
            <person name="Wang B."/>
            <person name="Zhang J."/>
            <person name="Peng Z."/>
            <person name="Li Y."/>
            <person name="Li N."/>
            <person name="Wang J."/>
            <person name="Chen M."/>
            <person name="He Y."/>
            <person name="Tan F."/>
            <person name="Song X."/>
            <person name="Zheng Q."/>
            <person name="Huang R."/>
            <person name="Yang H."/>
            <person name="Du X."/>
            <person name="Chen L."/>
            <person name="Yang M."/>
            <person name="Gaffney P.M."/>
            <person name="Wang S."/>
            <person name="Luo L."/>
            <person name="She Z."/>
            <person name="Ming Y."/>
            <person name="Huang W."/>
            <person name="Zhang S."/>
            <person name="Huang B."/>
            <person name="Zhang Y."/>
            <person name="Qu T."/>
            <person name="Ni P."/>
            <person name="Miao G."/>
            <person name="Wang J."/>
            <person name="Wang Q."/>
            <person name="Steinberg C.E."/>
            <person name="Wang H."/>
            <person name="Li N."/>
            <person name="Qian L."/>
            <person name="Zhang G."/>
            <person name="Li Y."/>
            <person name="Yang H."/>
            <person name="Liu X."/>
            <person name="Wang J."/>
            <person name="Yin Y."/>
            <person name="Wang J."/>
        </authorList>
    </citation>
    <scope>NUCLEOTIDE SEQUENCE [LARGE SCALE GENOMIC DNA]</scope>
    <source>
        <strain evidence="1">05x7-T-G4-1.051#20</strain>
    </source>
</reference>
<dbReference type="GO" id="GO:0004674">
    <property type="term" value="F:protein serine/threonine kinase activity"/>
    <property type="evidence" value="ECO:0007669"/>
    <property type="project" value="InterPro"/>
</dbReference>
<dbReference type="GO" id="GO:0005096">
    <property type="term" value="F:GTPase activator activity"/>
    <property type="evidence" value="ECO:0007669"/>
    <property type="project" value="InterPro"/>
</dbReference>
<dbReference type="AlphaFoldDB" id="K1QPQ8"/>
<evidence type="ECO:0000313" key="1">
    <source>
        <dbReference type="EMBL" id="EKC35838.1"/>
    </source>
</evidence>
<dbReference type="GO" id="GO:0006974">
    <property type="term" value="P:DNA damage response"/>
    <property type="evidence" value="ECO:0007669"/>
    <property type="project" value="InterPro"/>
</dbReference>
<dbReference type="SUPFAM" id="SSF57863">
    <property type="entry name" value="ArfGap/RecO-like zinc finger"/>
    <property type="match status" value="1"/>
</dbReference>
<protein>
    <submittedName>
        <fullName evidence="1">Serine-protein kinase ATM</fullName>
    </submittedName>
</protein>
<dbReference type="InterPro" id="IPR038508">
    <property type="entry name" value="ArfGAP_dom_sf"/>
</dbReference>
<dbReference type="HOGENOM" id="CLU_720131_0_0_1"/>
<dbReference type="PANTHER" id="PTHR37079:SF4">
    <property type="entry name" value="SERINE_THREONINE-PROTEIN KINASE ATM"/>
    <property type="match status" value="1"/>
</dbReference>
<dbReference type="SMART" id="SM00105">
    <property type="entry name" value="ArfGap"/>
    <property type="match status" value="1"/>
</dbReference>
<dbReference type="InterPro" id="IPR038980">
    <property type="entry name" value="ATM_plant"/>
</dbReference>
<dbReference type="PRINTS" id="PR00405">
    <property type="entry name" value="REVINTRACTNG"/>
</dbReference>
<dbReference type="InParanoid" id="K1QPQ8"/>
<proteinExistence type="predicted"/>
<dbReference type="InterPro" id="IPR001164">
    <property type="entry name" value="ArfGAP_dom"/>
</dbReference>
<gene>
    <name evidence="1" type="ORF">CGI_10019250</name>
</gene>
<sequence length="384" mass="43897">MAEHKKFLEELIRRPGNGVLTLFSFEKWTGIAYIHGYPEWASCNIGVFICLDCSGVHRGFGTDVSRVKSIRLDNWDADQVEDSLQKILEQLSLRLFTDHRLHEKRRVLLMYRLICRRMLRDLEGGLGGGFVFILREIIHRLVYLLQEMKEQEGIRNEDRHANNISCMALELLHDVLKTAILINSKEVEKYLKFIISSLIPFTKLSPLLCEQVKNLLRMLIIDNKRGLKSAIALLDPFPDREEFQEFTAVYQEVRLANGPTTLCQIISNYLNEDEKILSMEHSKEELHFLSQELASKTDEFSDLMESEQGKPGGLLSGLVMKLVKHSQMVKDTQALKAIGQCLGVVGPVDLMVLALPSHDSQAGGAKHRQLQVIERLDQYLIDQK</sequence>
<dbReference type="PROSITE" id="PS50115">
    <property type="entry name" value="ARFGAP"/>
    <property type="match status" value="1"/>
</dbReference>
<keyword evidence="1" id="KW-0808">Transferase</keyword>
<dbReference type="Gene3D" id="1.10.220.150">
    <property type="entry name" value="Arf GTPase activating protein"/>
    <property type="match status" value="1"/>
</dbReference>